<evidence type="ECO:0000313" key="2">
    <source>
        <dbReference type="EMBL" id="PLW84109.1"/>
    </source>
</evidence>
<evidence type="ECO:0000313" key="3">
    <source>
        <dbReference type="Proteomes" id="UP000234845"/>
    </source>
</evidence>
<keyword evidence="1" id="KW-0732">Signal</keyword>
<gene>
    <name evidence="2" type="ORF">CWI75_01800</name>
</gene>
<dbReference type="RefSeq" id="WP_101519745.1">
    <property type="nucleotide sequence ID" value="NZ_PKLZ01000001.1"/>
</dbReference>
<dbReference type="OrthoDB" id="5741572at2"/>
<evidence type="ECO:0000256" key="1">
    <source>
        <dbReference type="SAM" id="SignalP"/>
    </source>
</evidence>
<comment type="caution">
    <text evidence="2">The sequence shown here is derived from an EMBL/GenBank/DDBJ whole genome shotgun (WGS) entry which is preliminary data.</text>
</comment>
<dbReference type="AlphaFoldDB" id="A0A2N5Y6W2"/>
<reference evidence="3" key="1">
    <citation type="submission" date="2017-11" db="EMBL/GenBank/DDBJ databases">
        <title>The draft genome sequence of Chromatocurvus sp. F02.</title>
        <authorList>
            <person name="Du Z.-J."/>
            <person name="Chang Y.-Q."/>
        </authorList>
    </citation>
    <scope>NUCLEOTIDE SEQUENCE [LARGE SCALE GENOMIC DNA]</scope>
    <source>
        <strain evidence="3">F02</strain>
    </source>
</reference>
<sequence length="90" mass="9623">MKIAKIAAASILLAISASSFAAKPTSIVFQGEQESASGVAFTEYLVKCSNGKTAPLTAWENRRQWCTGDELNDQCERKQIKAAKAACKAV</sequence>
<protein>
    <submittedName>
        <fullName evidence="2">Uncharacterized protein</fullName>
    </submittedName>
</protein>
<dbReference type="EMBL" id="PKLZ01000001">
    <property type="protein sequence ID" value="PLW84109.1"/>
    <property type="molecule type" value="Genomic_DNA"/>
</dbReference>
<accession>A0A2N5Y6W2</accession>
<feature type="signal peptide" evidence="1">
    <location>
        <begin position="1"/>
        <end position="21"/>
    </location>
</feature>
<dbReference type="Proteomes" id="UP000234845">
    <property type="component" value="Unassembled WGS sequence"/>
</dbReference>
<organism evidence="2 3">
    <name type="scientific">Kineobactrum sediminis</name>
    <dbReference type="NCBI Taxonomy" id="1905677"/>
    <lineage>
        <taxon>Bacteria</taxon>
        <taxon>Pseudomonadati</taxon>
        <taxon>Pseudomonadota</taxon>
        <taxon>Gammaproteobacteria</taxon>
        <taxon>Cellvibrionales</taxon>
        <taxon>Halieaceae</taxon>
        <taxon>Kineobactrum</taxon>
    </lineage>
</organism>
<keyword evidence="3" id="KW-1185">Reference proteome</keyword>
<proteinExistence type="predicted"/>
<name>A0A2N5Y6W2_9GAMM</name>
<feature type="chain" id="PRO_5014678834" evidence="1">
    <location>
        <begin position="22"/>
        <end position="90"/>
    </location>
</feature>